<reference evidence="2" key="1">
    <citation type="journal article" date="2014" name="Int. J. Syst. Evol. Microbiol.">
        <title>Complete genome sequence of Corynebacterium casei LMG S-19264T (=DSM 44701T), isolated from a smear-ripened cheese.</title>
        <authorList>
            <consortium name="US DOE Joint Genome Institute (JGI-PGF)"/>
            <person name="Walter F."/>
            <person name="Albersmeier A."/>
            <person name="Kalinowski J."/>
            <person name="Ruckert C."/>
        </authorList>
    </citation>
    <scope>NUCLEOTIDE SEQUENCE</scope>
    <source>
        <strain evidence="2">CGMCC 4.7201</strain>
    </source>
</reference>
<dbReference type="GO" id="GO:0003677">
    <property type="term" value="F:DNA binding"/>
    <property type="evidence" value="ECO:0007669"/>
    <property type="project" value="InterPro"/>
</dbReference>
<organism evidence="2 3">
    <name type="scientific">Wenjunlia tyrosinilytica</name>
    <dbReference type="NCBI Taxonomy" id="1544741"/>
    <lineage>
        <taxon>Bacteria</taxon>
        <taxon>Bacillati</taxon>
        <taxon>Actinomycetota</taxon>
        <taxon>Actinomycetes</taxon>
        <taxon>Kitasatosporales</taxon>
        <taxon>Streptomycetaceae</taxon>
        <taxon>Wenjunlia</taxon>
    </lineage>
</organism>
<evidence type="ECO:0000313" key="3">
    <source>
        <dbReference type="Proteomes" id="UP000641932"/>
    </source>
</evidence>
<protein>
    <recommendedName>
        <fullName evidence="1">HTH cro/C1-type domain-containing protein</fullName>
    </recommendedName>
</protein>
<dbReference type="InterPro" id="IPR010982">
    <property type="entry name" value="Lambda_DNA-bd_dom_sf"/>
</dbReference>
<dbReference type="Pfam" id="PF01381">
    <property type="entry name" value="HTH_3"/>
    <property type="match status" value="1"/>
</dbReference>
<proteinExistence type="predicted"/>
<accession>A0A917ZY73</accession>
<evidence type="ECO:0000259" key="1">
    <source>
        <dbReference type="PROSITE" id="PS50943"/>
    </source>
</evidence>
<gene>
    <name evidence="2" type="ORF">GCM10012280_61870</name>
</gene>
<feature type="domain" description="HTH cro/C1-type" evidence="1">
    <location>
        <begin position="41"/>
        <end position="81"/>
    </location>
</feature>
<dbReference type="AlphaFoldDB" id="A0A917ZY73"/>
<dbReference type="PROSITE" id="PS50943">
    <property type="entry name" value="HTH_CROC1"/>
    <property type="match status" value="1"/>
</dbReference>
<evidence type="ECO:0000313" key="2">
    <source>
        <dbReference type="EMBL" id="GGO98228.1"/>
    </source>
</evidence>
<dbReference type="Proteomes" id="UP000641932">
    <property type="component" value="Unassembled WGS sequence"/>
</dbReference>
<dbReference type="SMART" id="SM00530">
    <property type="entry name" value="HTH_XRE"/>
    <property type="match status" value="1"/>
</dbReference>
<dbReference type="EMBL" id="BMMS01000036">
    <property type="protein sequence ID" value="GGO98228.1"/>
    <property type="molecule type" value="Genomic_DNA"/>
</dbReference>
<keyword evidence="3" id="KW-1185">Reference proteome</keyword>
<dbReference type="CDD" id="cd00093">
    <property type="entry name" value="HTH_XRE"/>
    <property type="match status" value="1"/>
</dbReference>
<dbReference type="SUPFAM" id="SSF47413">
    <property type="entry name" value="lambda repressor-like DNA-binding domains"/>
    <property type="match status" value="1"/>
</dbReference>
<dbReference type="RefSeq" id="WP_189135145.1">
    <property type="nucleotide sequence ID" value="NZ_BMMS01000036.1"/>
</dbReference>
<sequence length="139" mass="15064">MTMAPYGGDDPSGESFVLWLREIAVSRGFDVSPRGGGRHRLAQEMGMSQSAIGRLIAGQTMPDVETLVRLARALHVSPLEMIIRSGKLSENDLPAVQPGPAGSMLSAEEAATFLGIADDDREVFVWMLRRMRRVGGPVE</sequence>
<name>A0A917ZY73_9ACTN</name>
<reference evidence="2" key="2">
    <citation type="submission" date="2020-09" db="EMBL/GenBank/DDBJ databases">
        <authorList>
            <person name="Sun Q."/>
            <person name="Zhou Y."/>
        </authorList>
    </citation>
    <scope>NUCLEOTIDE SEQUENCE</scope>
    <source>
        <strain evidence="2">CGMCC 4.7201</strain>
    </source>
</reference>
<comment type="caution">
    <text evidence="2">The sequence shown here is derived from an EMBL/GenBank/DDBJ whole genome shotgun (WGS) entry which is preliminary data.</text>
</comment>
<dbReference type="Gene3D" id="1.10.260.40">
    <property type="entry name" value="lambda repressor-like DNA-binding domains"/>
    <property type="match status" value="1"/>
</dbReference>
<dbReference type="InterPro" id="IPR001387">
    <property type="entry name" value="Cro/C1-type_HTH"/>
</dbReference>